<dbReference type="Proteomes" id="UP000626148">
    <property type="component" value="Unassembled WGS sequence"/>
</dbReference>
<dbReference type="AlphaFoldDB" id="A0A918N554"/>
<sequence length="468" mass="52046">MTAQPRPTPSPDWQHLRANTIGQDDDRLYADWTASGRLYRPIERRLTEVAGPMMANTHTEDSVTGQYMTRALHEAEEVIRAHVNADANDVVLLTGTGMTGALAKLIRLLGFWVHERHRDALMPDRDRRPLVYVTHMEHHSNHTLWLETLAEVCVIPPTESGGVDLDWLAESLDRQPSGRPVFASVTAASNVTGVAAPYRSIARLLHRAGGYCFVDFACAAPYVDIDLHPADDEPLDAVFFSPHKCLGGPGSAGVLVFNRHLYRNRVPDQPGGGTVLWTNPWGEHRFLDDIVQRESGGTPGILQGLKAAMALQLKETIGTRAMGERERQLNRRFFDRLDAMSGVRLLAGDQRDRLSVFSLIFERLPYTRAVQRLSLDFGVEARGGCACAGTYGHYLLDIDRTTSRRITERLDRGELDAKPGWVRLSFHPMMTFAEVDRVADAVEAVATGPDSPVHRSSIDTSALWGDWL</sequence>
<dbReference type="Pfam" id="PF00266">
    <property type="entry name" value="Aminotran_5"/>
    <property type="match status" value="1"/>
</dbReference>
<dbReference type="InterPro" id="IPR015424">
    <property type="entry name" value="PyrdxlP-dep_Trfase"/>
</dbReference>
<dbReference type="PANTHER" id="PTHR43586">
    <property type="entry name" value="CYSTEINE DESULFURASE"/>
    <property type="match status" value="1"/>
</dbReference>
<dbReference type="RefSeq" id="WP_229805119.1">
    <property type="nucleotide sequence ID" value="NZ_BMXR01000001.1"/>
</dbReference>
<reference evidence="3" key="1">
    <citation type="journal article" date="2014" name="Int. J. Syst. Evol. Microbiol.">
        <title>Complete genome sequence of Corynebacterium casei LMG S-19264T (=DSM 44701T), isolated from a smear-ripened cheese.</title>
        <authorList>
            <consortium name="US DOE Joint Genome Institute (JGI-PGF)"/>
            <person name="Walter F."/>
            <person name="Albersmeier A."/>
            <person name="Kalinowski J."/>
            <person name="Ruckert C."/>
        </authorList>
    </citation>
    <scope>NUCLEOTIDE SEQUENCE</scope>
    <source>
        <strain evidence="3">KCTC 22169</strain>
    </source>
</reference>
<feature type="domain" description="Aminotransferase class V" evidence="2">
    <location>
        <begin position="29"/>
        <end position="438"/>
    </location>
</feature>
<keyword evidence="1" id="KW-0663">Pyridoxal phosphate</keyword>
<evidence type="ECO:0000313" key="3">
    <source>
        <dbReference type="EMBL" id="GGX40436.1"/>
    </source>
</evidence>
<organism evidence="3 4">
    <name type="scientific">Saccharospirillum salsuginis</name>
    <dbReference type="NCBI Taxonomy" id="418750"/>
    <lineage>
        <taxon>Bacteria</taxon>
        <taxon>Pseudomonadati</taxon>
        <taxon>Pseudomonadota</taxon>
        <taxon>Gammaproteobacteria</taxon>
        <taxon>Oceanospirillales</taxon>
        <taxon>Saccharospirillaceae</taxon>
        <taxon>Saccharospirillum</taxon>
    </lineage>
</organism>
<reference evidence="3" key="2">
    <citation type="submission" date="2020-09" db="EMBL/GenBank/DDBJ databases">
        <authorList>
            <person name="Sun Q."/>
            <person name="Kim S."/>
        </authorList>
    </citation>
    <scope>NUCLEOTIDE SEQUENCE</scope>
    <source>
        <strain evidence="3">KCTC 22169</strain>
    </source>
</reference>
<evidence type="ECO:0000313" key="4">
    <source>
        <dbReference type="Proteomes" id="UP000626148"/>
    </source>
</evidence>
<evidence type="ECO:0000256" key="1">
    <source>
        <dbReference type="ARBA" id="ARBA00022898"/>
    </source>
</evidence>
<accession>A0A918N554</accession>
<protein>
    <submittedName>
        <fullName evidence="3">Selenocysteine lyase</fullName>
    </submittedName>
</protein>
<dbReference type="SUPFAM" id="SSF53383">
    <property type="entry name" value="PLP-dependent transferases"/>
    <property type="match status" value="1"/>
</dbReference>
<dbReference type="InterPro" id="IPR015422">
    <property type="entry name" value="PyrdxlP-dep_Trfase_small"/>
</dbReference>
<gene>
    <name evidence="3" type="ORF">GCM10007392_03950</name>
</gene>
<proteinExistence type="predicted"/>
<dbReference type="Gene3D" id="3.90.1150.10">
    <property type="entry name" value="Aspartate Aminotransferase, domain 1"/>
    <property type="match status" value="1"/>
</dbReference>
<dbReference type="Gene3D" id="3.40.640.10">
    <property type="entry name" value="Type I PLP-dependent aspartate aminotransferase-like (Major domain)"/>
    <property type="match status" value="1"/>
</dbReference>
<name>A0A918N554_9GAMM</name>
<dbReference type="EMBL" id="BMXR01000001">
    <property type="protein sequence ID" value="GGX40436.1"/>
    <property type="molecule type" value="Genomic_DNA"/>
</dbReference>
<keyword evidence="3" id="KW-0456">Lyase</keyword>
<comment type="caution">
    <text evidence="3">The sequence shown here is derived from an EMBL/GenBank/DDBJ whole genome shotgun (WGS) entry which is preliminary data.</text>
</comment>
<dbReference type="InterPro" id="IPR000192">
    <property type="entry name" value="Aminotrans_V_dom"/>
</dbReference>
<keyword evidence="4" id="KW-1185">Reference proteome</keyword>
<dbReference type="InterPro" id="IPR015421">
    <property type="entry name" value="PyrdxlP-dep_Trfase_major"/>
</dbReference>
<dbReference type="GO" id="GO:0016829">
    <property type="term" value="F:lyase activity"/>
    <property type="evidence" value="ECO:0007669"/>
    <property type="project" value="UniProtKB-KW"/>
</dbReference>
<evidence type="ECO:0000259" key="2">
    <source>
        <dbReference type="Pfam" id="PF00266"/>
    </source>
</evidence>
<dbReference type="PANTHER" id="PTHR43586:SF8">
    <property type="entry name" value="CYSTEINE DESULFURASE 1, CHLOROPLASTIC"/>
    <property type="match status" value="1"/>
</dbReference>